<sequence>MRCTKEERYSHGSALRGLHGLKKFYFPSGSGNVLKMLKILSVLPKSVTTRLIQGIGLVRNPFTLGVRVIVEDRDSRVLLVRHSYVTGWYLPGGGVDKGETMEEAACREVLEEAGVVSVSRPQLLNIFLNQEATGRDHVGLYHMPEWRQADTFLQPNAEIEEAAFFELEALPEGLTRSTARRLDEFRSGREPESGKW</sequence>
<dbReference type="Gene3D" id="3.90.79.10">
    <property type="entry name" value="Nucleoside Triphosphate Pyrophosphohydrolase"/>
    <property type="match status" value="1"/>
</dbReference>
<name>A0A0M6Y353_9HYPH</name>
<dbReference type="Pfam" id="PF00293">
    <property type="entry name" value="NUDIX"/>
    <property type="match status" value="1"/>
</dbReference>
<dbReference type="InterPro" id="IPR015797">
    <property type="entry name" value="NUDIX_hydrolase-like_dom_sf"/>
</dbReference>
<dbReference type="PANTHER" id="PTHR43046">
    <property type="entry name" value="GDP-MANNOSE MANNOSYL HYDROLASE"/>
    <property type="match status" value="1"/>
</dbReference>
<evidence type="ECO:0000313" key="5">
    <source>
        <dbReference type="EMBL" id="CTQ43717.1"/>
    </source>
</evidence>
<dbReference type="Proteomes" id="UP000048926">
    <property type="component" value="Unassembled WGS sequence"/>
</dbReference>
<dbReference type="SUPFAM" id="SSF55811">
    <property type="entry name" value="Nudix"/>
    <property type="match status" value="1"/>
</dbReference>
<gene>
    <name evidence="5" type="ORF">LAL4801_02157</name>
</gene>
<comment type="cofactor">
    <cofactor evidence="1">
        <name>Mg(2+)</name>
        <dbReference type="ChEBI" id="CHEBI:18420"/>
    </cofactor>
</comment>
<feature type="domain" description="Nudix hydrolase" evidence="4">
    <location>
        <begin position="61"/>
        <end position="187"/>
    </location>
</feature>
<dbReference type="PROSITE" id="PS51462">
    <property type="entry name" value="NUDIX"/>
    <property type="match status" value="1"/>
</dbReference>
<protein>
    <submittedName>
        <fullName evidence="5">RNA pyrophosphohydrolase</fullName>
    </submittedName>
</protein>
<dbReference type="PANTHER" id="PTHR43046:SF16">
    <property type="entry name" value="ADP-RIBOSE PYROPHOSPHATASE YJHB-RELATED"/>
    <property type="match status" value="1"/>
</dbReference>
<dbReference type="InterPro" id="IPR020476">
    <property type="entry name" value="Nudix_hydrolase"/>
</dbReference>
<dbReference type="InterPro" id="IPR020084">
    <property type="entry name" value="NUDIX_hydrolase_CS"/>
</dbReference>
<dbReference type="GO" id="GO:0016787">
    <property type="term" value="F:hydrolase activity"/>
    <property type="evidence" value="ECO:0007669"/>
    <property type="project" value="UniProtKB-KW"/>
</dbReference>
<dbReference type="InterPro" id="IPR000086">
    <property type="entry name" value="NUDIX_hydrolase_dom"/>
</dbReference>
<dbReference type="PRINTS" id="PR00502">
    <property type="entry name" value="NUDIXFAMILY"/>
</dbReference>
<dbReference type="STRING" id="187304.B0E33_19190"/>
<keyword evidence="6" id="KW-1185">Reference proteome</keyword>
<evidence type="ECO:0000256" key="1">
    <source>
        <dbReference type="ARBA" id="ARBA00001946"/>
    </source>
</evidence>
<evidence type="ECO:0000256" key="3">
    <source>
        <dbReference type="RuleBase" id="RU003476"/>
    </source>
</evidence>
<dbReference type="AlphaFoldDB" id="A0A0M6Y353"/>
<comment type="similarity">
    <text evidence="3">Belongs to the Nudix hydrolase family.</text>
</comment>
<keyword evidence="2 3" id="KW-0378">Hydrolase</keyword>
<dbReference type="EMBL" id="CXST01000001">
    <property type="protein sequence ID" value="CTQ43717.1"/>
    <property type="molecule type" value="Genomic_DNA"/>
</dbReference>
<evidence type="ECO:0000256" key="2">
    <source>
        <dbReference type="ARBA" id="ARBA00022801"/>
    </source>
</evidence>
<organism evidence="5 6">
    <name type="scientific">Roseibium aggregatum</name>
    <dbReference type="NCBI Taxonomy" id="187304"/>
    <lineage>
        <taxon>Bacteria</taxon>
        <taxon>Pseudomonadati</taxon>
        <taxon>Pseudomonadota</taxon>
        <taxon>Alphaproteobacteria</taxon>
        <taxon>Hyphomicrobiales</taxon>
        <taxon>Stappiaceae</taxon>
        <taxon>Roseibium</taxon>
    </lineage>
</organism>
<evidence type="ECO:0000313" key="6">
    <source>
        <dbReference type="Proteomes" id="UP000048926"/>
    </source>
</evidence>
<dbReference type="CDD" id="cd04680">
    <property type="entry name" value="NUDIX_Hydrolase"/>
    <property type="match status" value="1"/>
</dbReference>
<dbReference type="PROSITE" id="PS00893">
    <property type="entry name" value="NUDIX_BOX"/>
    <property type="match status" value="1"/>
</dbReference>
<proteinExistence type="inferred from homology"/>
<accession>A0A0M6Y353</accession>
<evidence type="ECO:0000259" key="4">
    <source>
        <dbReference type="PROSITE" id="PS51462"/>
    </source>
</evidence>
<reference evidence="6" key="1">
    <citation type="submission" date="2015-07" db="EMBL/GenBank/DDBJ databases">
        <authorList>
            <person name="Rodrigo-Torres Lidia"/>
            <person name="Arahal R.David."/>
        </authorList>
    </citation>
    <scope>NUCLEOTIDE SEQUENCE [LARGE SCALE GENOMIC DNA]</scope>
    <source>
        <strain evidence="6">CECT 4801</strain>
    </source>
</reference>